<keyword evidence="4 10" id="KW-0809">Transit peptide</keyword>
<feature type="transmembrane region" description="Helical" evidence="10">
    <location>
        <begin position="408"/>
        <end position="428"/>
    </location>
</feature>
<evidence type="ECO:0000256" key="1">
    <source>
        <dbReference type="ARBA" id="ARBA00007472"/>
    </source>
</evidence>
<gene>
    <name evidence="12" type="ORF">PAC_13242</name>
</gene>
<dbReference type="GO" id="GO:0007007">
    <property type="term" value="P:inner mitochondrial membrane organization"/>
    <property type="evidence" value="ECO:0007669"/>
    <property type="project" value="TreeGrafter"/>
</dbReference>
<dbReference type="InterPro" id="IPR008839">
    <property type="entry name" value="MDM33_fungi"/>
</dbReference>
<evidence type="ECO:0000256" key="11">
    <source>
        <dbReference type="SAM" id="MobiDB-lite"/>
    </source>
</evidence>
<keyword evidence="3 10" id="KW-0999">Mitochondrion inner membrane</keyword>
<sequence>MQPIARFTPRLFFDAIANTSAKRAKRIADRPSLRPSICLQCRIRTQRRLFSADSPKPPPFSNTTPPPPSKDVPPPPKQEEPYSNGVSEELSSSLPSAEEGRRLAITKRFSKLMDHMQGNIFVASQRINDLTGYSGIEALKERITHLEKRVSDAQELVRSSRLAYKTTVADRASTQREVTTLLARKDSWTPTDLERFTALYRMDHSNEQAVQEAATKLADAEREAEHSATTLSTSILSRYHEEQIWSDKIRRMSTWGTWGLMGVNVLLFLVFQLGFEPWRRRRLVHGFEEKVREALEKEKEAAQIRHEGNQEAEPVSLDALVAAGIEELQEEVAGGEKTLEPAVDAVVACIKGESEDALHEEASLDTAEMHVPTALMKLREHQKSWTASFQDLFSDKVIEMRKQDITMIALEGAATGAAIVTIIATIIFRHA</sequence>
<dbReference type="Proteomes" id="UP000184330">
    <property type="component" value="Unassembled WGS sequence"/>
</dbReference>
<evidence type="ECO:0000256" key="10">
    <source>
        <dbReference type="RuleBase" id="RU364128"/>
    </source>
</evidence>
<dbReference type="Pfam" id="PF05546">
    <property type="entry name" value="She9_MDM33"/>
    <property type="match status" value="1"/>
</dbReference>
<dbReference type="EMBL" id="FJOG01000023">
    <property type="protein sequence ID" value="CZR63345.1"/>
    <property type="molecule type" value="Genomic_DNA"/>
</dbReference>
<name>A0A1L7XE83_9HELO</name>
<evidence type="ECO:0000313" key="12">
    <source>
        <dbReference type="EMBL" id="CZR63345.1"/>
    </source>
</evidence>
<reference evidence="12 13" key="1">
    <citation type="submission" date="2016-03" db="EMBL/GenBank/DDBJ databases">
        <authorList>
            <person name="Ploux O."/>
        </authorList>
    </citation>
    <scope>NUCLEOTIDE SEQUENCE [LARGE SCALE GENOMIC DNA]</scope>
    <source>
        <strain evidence="12 13">UAMH 11012</strain>
    </source>
</reference>
<protein>
    <recommendedName>
        <fullName evidence="10">Sensitive to high expression protein 9, mitochondrial</fullName>
    </recommendedName>
</protein>
<feature type="region of interest" description="Disordered" evidence="11">
    <location>
        <begin position="48"/>
        <end position="98"/>
    </location>
</feature>
<evidence type="ECO:0000256" key="4">
    <source>
        <dbReference type="ARBA" id="ARBA00022946"/>
    </source>
</evidence>
<dbReference type="OrthoDB" id="5595506at2759"/>
<comment type="subunit">
    <text evidence="10">Homooligomer.</text>
</comment>
<dbReference type="PANTHER" id="PTHR31961">
    <property type="entry name" value="SENSITIVE TO HIGH EXPRESSION PROTEIN 9, MITOCHONDRIAL"/>
    <property type="match status" value="1"/>
</dbReference>
<feature type="transmembrane region" description="Helical" evidence="10">
    <location>
        <begin position="255"/>
        <end position="275"/>
    </location>
</feature>
<proteinExistence type="inferred from homology"/>
<feature type="compositionally biased region" description="Low complexity" evidence="11">
    <location>
        <begin position="87"/>
        <end position="97"/>
    </location>
</feature>
<keyword evidence="7 10" id="KW-0496">Mitochondrion</keyword>
<accession>A0A1L7XE83</accession>
<comment type="subcellular location">
    <subcellularLocation>
        <location evidence="10">Mitochondrion inner membrane</location>
        <topology evidence="10">Multi-pass membrane protein</topology>
    </subcellularLocation>
</comment>
<keyword evidence="8 10" id="KW-0472">Membrane</keyword>
<evidence type="ECO:0000256" key="6">
    <source>
        <dbReference type="ARBA" id="ARBA00023054"/>
    </source>
</evidence>
<evidence type="ECO:0000256" key="5">
    <source>
        <dbReference type="ARBA" id="ARBA00022989"/>
    </source>
</evidence>
<organism evidence="12 13">
    <name type="scientific">Phialocephala subalpina</name>
    <dbReference type="NCBI Taxonomy" id="576137"/>
    <lineage>
        <taxon>Eukaryota</taxon>
        <taxon>Fungi</taxon>
        <taxon>Dikarya</taxon>
        <taxon>Ascomycota</taxon>
        <taxon>Pezizomycotina</taxon>
        <taxon>Leotiomycetes</taxon>
        <taxon>Helotiales</taxon>
        <taxon>Mollisiaceae</taxon>
        <taxon>Phialocephala</taxon>
        <taxon>Phialocephala fortinii species complex</taxon>
    </lineage>
</organism>
<keyword evidence="6" id="KW-0175">Coiled coil</keyword>
<evidence type="ECO:0000256" key="2">
    <source>
        <dbReference type="ARBA" id="ARBA00022692"/>
    </source>
</evidence>
<dbReference type="PANTHER" id="PTHR31961:SF3">
    <property type="entry name" value="SENSITIVE TO HIGH EXPRESSION PROTEIN 9, MITOCHONDRIAL"/>
    <property type="match status" value="1"/>
</dbReference>
<evidence type="ECO:0000313" key="13">
    <source>
        <dbReference type="Proteomes" id="UP000184330"/>
    </source>
</evidence>
<evidence type="ECO:0000256" key="8">
    <source>
        <dbReference type="ARBA" id="ARBA00023136"/>
    </source>
</evidence>
<keyword evidence="5 10" id="KW-1133">Transmembrane helix</keyword>
<evidence type="ECO:0000256" key="3">
    <source>
        <dbReference type="ARBA" id="ARBA00022792"/>
    </source>
</evidence>
<dbReference type="AlphaFoldDB" id="A0A1L7XE83"/>
<keyword evidence="2 10" id="KW-0812">Transmembrane</keyword>
<keyword evidence="13" id="KW-1185">Reference proteome</keyword>
<dbReference type="GO" id="GO:0005743">
    <property type="term" value="C:mitochondrial inner membrane"/>
    <property type="evidence" value="ECO:0007669"/>
    <property type="project" value="UniProtKB-SubCell"/>
</dbReference>
<evidence type="ECO:0000256" key="7">
    <source>
        <dbReference type="ARBA" id="ARBA00023128"/>
    </source>
</evidence>
<evidence type="ECO:0000256" key="9">
    <source>
        <dbReference type="ARBA" id="ARBA00024807"/>
    </source>
</evidence>
<comment type="function">
    <text evidence="9">Required for the maintenance of the structure of the mitochondrial inner membrane. Involved in mitochondrial morphology. Causes growth arrest when highly overexpressed.</text>
</comment>
<feature type="compositionally biased region" description="Pro residues" evidence="11">
    <location>
        <begin position="55"/>
        <end position="76"/>
    </location>
</feature>
<comment type="similarity">
    <text evidence="1 10">Belongs to the SHE9 family.</text>
</comment>